<evidence type="ECO:0000313" key="4">
    <source>
        <dbReference type="Proteomes" id="UP001305606"/>
    </source>
</evidence>
<dbReference type="SUPFAM" id="SSF51556">
    <property type="entry name" value="Metallo-dependent hydrolases"/>
    <property type="match status" value="1"/>
</dbReference>
<dbReference type="RefSeq" id="WP_311038760.1">
    <property type="nucleotide sequence ID" value="NZ_CP117522.1"/>
</dbReference>
<sequence>MDARFLRRTSSGRPDEFGTIFPPDPDWLRLTPPEPSELDIPVVDAHHHLWNLPGYDYDLPELLADLDQVPAVAGTVYVECASHYRADGPAEFRPVGETEHVVALIAAGDPRIAAGIVGFADLDLGDAVAPVLEAHVEAGEGRFRGIRFGTGWDESPDIQNTQTGRRPGMLREETVHAGARRLAALDLSLDVWLFHHQLGDVATLAEAVPDLRIVLDHCGGPLGYGPYADDRAGNFMLWRAGLREVAARPNVWCKIGGLVARGAAFDYLTATRPPSSQELALIWRPWVEACIEEFGADRCLFESNFPVDKMGVSYGLLWNCYHLLTEGASEDERRRLFAESARDVYRLA</sequence>
<dbReference type="InterPro" id="IPR006680">
    <property type="entry name" value="Amidohydro-rel"/>
</dbReference>
<dbReference type="PANTHER" id="PTHR43569">
    <property type="entry name" value="AMIDOHYDROLASE"/>
    <property type="match status" value="1"/>
</dbReference>
<organism evidence="3 4">
    <name type="scientific">Streptomyces luomodiensis</name>
    <dbReference type="NCBI Taxonomy" id="3026192"/>
    <lineage>
        <taxon>Bacteria</taxon>
        <taxon>Bacillati</taxon>
        <taxon>Actinomycetota</taxon>
        <taxon>Actinomycetes</taxon>
        <taxon>Kitasatosporales</taxon>
        <taxon>Streptomycetaceae</taxon>
        <taxon>Streptomyces</taxon>
    </lineage>
</organism>
<dbReference type="Gene3D" id="3.20.20.140">
    <property type="entry name" value="Metal-dependent hydrolases"/>
    <property type="match status" value="1"/>
</dbReference>
<keyword evidence="4" id="KW-1185">Reference proteome</keyword>
<feature type="domain" description="Amidohydrolase-related" evidence="2">
    <location>
        <begin position="43"/>
        <end position="347"/>
    </location>
</feature>
<reference evidence="3 4" key="1">
    <citation type="submission" date="2023-02" db="EMBL/GenBank/DDBJ databases">
        <title>Streptomyces sp. SCA4-21 with antifungal activity against Fusarium oxysporum f. sp. cubense, Streptomyces sp. SCA2-17 with antifungal activity against Fusarium oxysporum f. sp. cubense.</title>
        <authorList>
            <person name="Qi D."/>
        </authorList>
    </citation>
    <scope>NUCLEOTIDE SEQUENCE [LARGE SCALE GENOMIC DNA]</scope>
    <source>
        <strain evidence="3 4">SCA4-21</strain>
    </source>
</reference>
<dbReference type="EMBL" id="CP117522">
    <property type="protein sequence ID" value="WNF00366.1"/>
    <property type="molecule type" value="Genomic_DNA"/>
</dbReference>
<dbReference type="Proteomes" id="UP001305606">
    <property type="component" value="Chromosome"/>
</dbReference>
<name>A0ABY9V8P5_9ACTN</name>
<evidence type="ECO:0000259" key="2">
    <source>
        <dbReference type="Pfam" id="PF04909"/>
    </source>
</evidence>
<protein>
    <submittedName>
        <fullName evidence="3">Amidohydrolase family protein</fullName>
    </submittedName>
</protein>
<dbReference type="InterPro" id="IPR032466">
    <property type="entry name" value="Metal_Hydrolase"/>
</dbReference>
<proteinExistence type="inferred from homology"/>
<dbReference type="Pfam" id="PF04909">
    <property type="entry name" value="Amidohydro_2"/>
    <property type="match status" value="1"/>
</dbReference>
<evidence type="ECO:0000313" key="3">
    <source>
        <dbReference type="EMBL" id="WNF00366.1"/>
    </source>
</evidence>
<dbReference type="PANTHER" id="PTHR43569:SF1">
    <property type="entry name" value="BLL3371 PROTEIN"/>
    <property type="match status" value="1"/>
</dbReference>
<comment type="similarity">
    <text evidence="1">Belongs to the metallo-dependent hydrolases superfamily.</text>
</comment>
<evidence type="ECO:0000256" key="1">
    <source>
        <dbReference type="ARBA" id="ARBA00038310"/>
    </source>
</evidence>
<dbReference type="InterPro" id="IPR052350">
    <property type="entry name" value="Metallo-dep_Lactonases"/>
</dbReference>
<accession>A0ABY9V8P5</accession>
<gene>
    <name evidence="3" type="ORF">PS467_36110</name>
</gene>